<evidence type="ECO:0000313" key="1">
    <source>
        <dbReference type="EMBL" id="MCI09367.1"/>
    </source>
</evidence>
<name>A0A392PCL9_9FABA</name>
<dbReference type="AlphaFoldDB" id="A0A392PCL9"/>
<sequence>IMTPDGWVMDSLKVANEPIYGNRFVFCVLRLATFDGSSRSMIPPEMVDMTWCFSGLSDLAMEKKWVEMVNPGRLYKENLPTDNATEPYVQKGIFRWWI</sequence>
<protein>
    <submittedName>
        <fullName evidence="1">Uncharacterized protein</fullName>
    </submittedName>
</protein>
<feature type="non-terminal residue" evidence="1">
    <location>
        <position position="1"/>
    </location>
</feature>
<reference evidence="1 2" key="1">
    <citation type="journal article" date="2018" name="Front. Plant Sci.">
        <title>Red Clover (Trifolium pratense) and Zigzag Clover (T. medium) - A Picture of Genomic Similarities and Differences.</title>
        <authorList>
            <person name="Dluhosova J."/>
            <person name="Istvanek J."/>
            <person name="Nedelnik J."/>
            <person name="Repkova J."/>
        </authorList>
    </citation>
    <scope>NUCLEOTIDE SEQUENCE [LARGE SCALE GENOMIC DNA]</scope>
    <source>
        <strain evidence="2">cv. 10/8</strain>
        <tissue evidence="1">Leaf</tissue>
    </source>
</reference>
<comment type="caution">
    <text evidence="1">The sequence shown here is derived from an EMBL/GenBank/DDBJ whole genome shotgun (WGS) entry which is preliminary data.</text>
</comment>
<organism evidence="1 2">
    <name type="scientific">Trifolium medium</name>
    <dbReference type="NCBI Taxonomy" id="97028"/>
    <lineage>
        <taxon>Eukaryota</taxon>
        <taxon>Viridiplantae</taxon>
        <taxon>Streptophyta</taxon>
        <taxon>Embryophyta</taxon>
        <taxon>Tracheophyta</taxon>
        <taxon>Spermatophyta</taxon>
        <taxon>Magnoliopsida</taxon>
        <taxon>eudicotyledons</taxon>
        <taxon>Gunneridae</taxon>
        <taxon>Pentapetalae</taxon>
        <taxon>rosids</taxon>
        <taxon>fabids</taxon>
        <taxon>Fabales</taxon>
        <taxon>Fabaceae</taxon>
        <taxon>Papilionoideae</taxon>
        <taxon>50 kb inversion clade</taxon>
        <taxon>NPAAA clade</taxon>
        <taxon>Hologalegina</taxon>
        <taxon>IRL clade</taxon>
        <taxon>Trifolieae</taxon>
        <taxon>Trifolium</taxon>
    </lineage>
</organism>
<evidence type="ECO:0000313" key="2">
    <source>
        <dbReference type="Proteomes" id="UP000265520"/>
    </source>
</evidence>
<dbReference type="Proteomes" id="UP000265520">
    <property type="component" value="Unassembled WGS sequence"/>
</dbReference>
<keyword evidence="2" id="KW-1185">Reference proteome</keyword>
<accession>A0A392PCL9</accession>
<proteinExistence type="predicted"/>
<dbReference type="EMBL" id="LXQA010072385">
    <property type="protein sequence ID" value="MCI09367.1"/>
    <property type="molecule type" value="Genomic_DNA"/>
</dbReference>